<dbReference type="Proteomes" id="UP000217289">
    <property type="component" value="Chromosome"/>
</dbReference>
<gene>
    <name evidence="1" type="ORF">MEBOL_000976</name>
</gene>
<reference evidence="1 2" key="1">
    <citation type="submission" date="2017-06" db="EMBL/GenBank/DDBJ databases">
        <authorList>
            <person name="Kim H.J."/>
            <person name="Triplett B.A."/>
        </authorList>
    </citation>
    <scope>NUCLEOTIDE SEQUENCE [LARGE SCALE GENOMIC DNA]</scope>
    <source>
        <strain evidence="1 2">DSM 14713</strain>
    </source>
</reference>
<proteinExistence type="predicted"/>
<name>A0A250I8K0_9BACT</name>
<evidence type="ECO:0000313" key="1">
    <source>
        <dbReference type="EMBL" id="ATB27533.1"/>
    </source>
</evidence>
<accession>A0A250I8K0</accession>
<dbReference type="AlphaFoldDB" id="A0A250I8K0"/>
<dbReference type="OrthoDB" id="5511883at2"/>
<protein>
    <recommendedName>
        <fullName evidence="3">Lipoprotein</fullName>
    </recommendedName>
</protein>
<evidence type="ECO:0000313" key="2">
    <source>
        <dbReference type="Proteomes" id="UP000217289"/>
    </source>
</evidence>
<sequence>MRTRAVAFLALGALVAGGCANPAGRLREAERENQRLSGEVAELTRAVQSVNAYTEELRAPGAAGRSFRMYYSPASLEQMASQLFPLRMAARNFHQQLQGEVILERLSDVRFGADNTFTCRATLRGENIRYTGSVPKMYQARVRQFQSGVASGVVADLVVELSMSPDNTLLARAHATRTKLRVNSDSSAEDMLRGQMNDRVLRTPFSFSLSIPGGNVVPRGMLLTANHLVITYAPE</sequence>
<dbReference type="KEGG" id="mbd:MEBOL_000976"/>
<keyword evidence="2" id="KW-1185">Reference proteome</keyword>
<dbReference type="PROSITE" id="PS51257">
    <property type="entry name" value="PROKAR_LIPOPROTEIN"/>
    <property type="match status" value="1"/>
</dbReference>
<dbReference type="RefSeq" id="WP_157774761.1">
    <property type="nucleotide sequence ID" value="NZ_CP022163.1"/>
</dbReference>
<organism evidence="1 2">
    <name type="scientific">Melittangium boletus DSM 14713</name>
    <dbReference type="NCBI Taxonomy" id="1294270"/>
    <lineage>
        <taxon>Bacteria</taxon>
        <taxon>Pseudomonadati</taxon>
        <taxon>Myxococcota</taxon>
        <taxon>Myxococcia</taxon>
        <taxon>Myxococcales</taxon>
        <taxon>Cystobacterineae</taxon>
        <taxon>Archangiaceae</taxon>
        <taxon>Melittangium</taxon>
    </lineage>
</organism>
<dbReference type="EMBL" id="CP022163">
    <property type="protein sequence ID" value="ATB27533.1"/>
    <property type="molecule type" value="Genomic_DNA"/>
</dbReference>
<evidence type="ECO:0008006" key="3">
    <source>
        <dbReference type="Google" id="ProtNLM"/>
    </source>
</evidence>